<keyword evidence="1" id="KW-0175">Coiled coil</keyword>
<name>A0AAX6MRP3_9PEZI</name>
<protein>
    <submittedName>
        <fullName evidence="3">Uncharacterized protein</fullName>
    </submittedName>
</protein>
<gene>
    <name evidence="3" type="ORF">Daesc_002817</name>
</gene>
<dbReference type="AlphaFoldDB" id="A0AAX6MRP3"/>
<evidence type="ECO:0000256" key="2">
    <source>
        <dbReference type="SAM" id="MobiDB-lite"/>
    </source>
</evidence>
<reference evidence="3 4" key="1">
    <citation type="journal article" date="2024" name="Front Chem Biol">
        <title>Unveiling the potential of Daldinia eschscholtzii MFLUCC 19-0629 through bioactivity and bioinformatics studies for enhanced sustainable agriculture production.</title>
        <authorList>
            <person name="Brooks S."/>
            <person name="Weaver J.A."/>
            <person name="Klomchit A."/>
            <person name="Alharthi S.A."/>
            <person name="Onlamun T."/>
            <person name="Nurani R."/>
            <person name="Vong T.K."/>
            <person name="Alberti F."/>
            <person name="Greco C."/>
        </authorList>
    </citation>
    <scope>NUCLEOTIDE SEQUENCE [LARGE SCALE GENOMIC DNA]</scope>
    <source>
        <strain evidence="3">MFLUCC 19-0629</strain>
    </source>
</reference>
<feature type="region of interest" description="Disordered" evidence="2">
    <location>
        <begin position="151"/>
        <end position="296"/>
    </location>
</feature>
<dbReference type="EMBL" id="JBANMG010000003">
    <property type="protein sequence ID" value="KAK6955186.1"/>
    <property type="molecule type" value="Genomic_DNA"/>
</dbReference>
<feature type="compositionally biased region" description="Basic and acidic residues" evidence="2">
    <location>
        <begin position="178"/>
        <end position="198"/>
    </location>
</feature>
<dbReference type="Proteomes" id="UP001369815">
    <property type="component" value="Unassembled WGS sequence"/>
</dbReference>
<accession>A0AAX6MRP3</accession>
<feature type="compositionally biased region" description="Low complexity" evidence="2">
    <location>
        <begin position="207"/>
        <end position="217"/>
    </location>
</feature>
<feature type="region of interest" description="Disordered" evidence="2">
    <location>
        <begin position="1"/>
        <end position="43"/>
    </location>
</feature>
<evidence type="ECO:0000313" key="3">
    <source>
        <dbReference type="EMBL" id="KAK6955186.1"/>
    </source>
</evidence>
<comment type="caution">
    <text evidence="3">The sequence shown here is derived from an EMBL/GenBank/DDBJ whole genome shotgun (WGS) entry which is preliminary data.</text>
</comment>
<evidence type="ECO:0000313" key="4">
    <source>
        <dbReference type="Proteomes" id="UP001369815"/>
    </source>
</evidence>
<sequence>MSDRRVKFSTSSKGSSKSHRSRDDSGVGSSSSEQASLGGRPDRRFTVEDYEDQLNNVGALQEALGQANQKVEHYQKMYNDLDAELTKAHRLSRDAEKRYREECERTARLERLNKSLEDERVILSKENMELRAENDELRDQRDDYRQRYLTLSEPVIESTMRGGSGEPSSPRLRRSTSKHRDAISSIRKNVEQKEEKPNTSRHHRRSSSVSVRPGARSSSKKPYIEKMPGPSSPSDKYHINYTTGPTDIPSGSNDQALYSSIPRTSQQVAPSSYRDVPQTGNYIMYPLDDPRGRRRG</sequence>
<feature type="compositionally biased region" description="Polar residues" evidence="2">
    <location>
        <begin position="240"/>
        <end position="270"/>
    </location>
</feature>
<proteinExistence type="predicted"/>
<organism evidence="3 4">
    <name type="scientific">Daldinia eschscholtzii</name>
    <dbReference type="NCBI Taxonomy" id="292717"/>
    <lineage>
        <taxon>Eukaryota</taxon>
        <taxon>Fungi</taxon>
        <taxon>Dikarya</taxon>
        <taxon>Ascomycota</taxon>
        <taxon>Pezizomycotina</taxon>
        <taxon>Sordariomycetes</taxon>
        <taxon>Xylariomycetidae</taxon>
        <taxon>Xylariales</taxon>
        <taxon>Hypoxylaceae</taxon>
        <taxon>Daldinia</taxon>
    </lineage>
</organism>
<keyword evidence="4" id="KW-1185">Reference proteome</keyword>
<evidence type="ECO:0000256" key="1">
    <source>
        <dbReference type="SAM" id="Coils"/>
    </source>
</evidence>
<feature type="coiled-coil region" evidence="1">
    <location>
        <begin position="50"/>
        <end position="147"/>
    </location>
</feature>